<keyword evidence="3" id="KW-1185">Reference proteome</keyword>
<comment type="caution">
    <text evidence="2">The sequence shown here is derived from an EMBL/GenBank/DDBJ whole genome shotgun (WGS) entry which is preliminary data.</text>
</comment>
<organism evidence="2 3">
    <name type="scientific">Ostreobium quekettii</name>
    <dbReference type="NCBI Taxonomy" id="121088"/>
    <lineage>
        <taxon>Eukaryota</taxon>
        <taxon>Viridiplantae</taxon>
        <taxon>Chlorophyta</taxon>
        <taxon>core chlorophytes</taxon>
        <taxon>Ulvophyceae</taxon>
        <taxon>TCBD clade</taxon>
        <taxon>Bryopsidales</taxon>
        <taxon>Ostreobineae</taxon>
        <taxon>Ostreobiaceae</taxon>
        <taxon>Ostreobium</taxon>
    </lineage>
</organism>
<reference evidence="2" key="1">
    <citation type="submission" date="2020-12" db="EMBL/GenBank/DDBJ databases">
        <authorList>
            <person name="Iha C."/>
        </authorList>
    </citation>
    <scope>NUCLEOTIDE SEQUENCE</scope>
</reference>
<gene>
    <name evidence="2" type="ORF">OSTQU699_LOCUS6266</name>
</gene>
<sequence>MIEKKTTSSQVWQLFAMLQELCSAIPQIPTIQCSAQVVLPVGQQLEPQTQPPISSHPWCPSIKMRSGDSTDPMPTPLTRHRDPGPAAPCNTSRRSSAVVTAPQHHRCTPSCPASPQVSDYMNWDTLHFIHKLYCRDLLRTEA</sequence>
<evidence type="ECO:0000313" key="2">
    <source>
        <dbReference type="EMBL" id="CAD7700907.1"/>
    </source>
</evidence>
<name>A0A8S1J585_9CHLO</name>
<dbReference type="EMBL" id="CAJHUC010001378">
    <property type="protein sequence ID" value="CAD7700907.1"/>
    <property type="molecule type" value="Genomic_DNA"/>
</dbReference>
<protein>
    <submittedName>
        <fullName evidence="2">Uncharacterized protein</fullName>
    </submittedName>
</protein>
<evidence type="ECO:0000256" key="1">
    <source>
        <dbReference type="SAM" id="MobiDB-lite"/>
    </source>
</evidence>
<dbReference type="AlphaFoldDB" id="A0A8S1J585"/>
<dbReference type="Proteomes" id="UP000708148">
    <property type="component" value="Unassembled WGS sequence"/>
</dbReference>
<feature type="region of interest" description="Disordered" evidence="1">
    <location>
        <begin position="46"/>
        <end position="96"/>
    </location>
</feature>
<accession>A0A8S1J585</accession>
<proteinExistence type="predicted"/>
<evidence type="ECO:0000313" key="3">
    <source>
        <dbReference type="Proteomes" id="UP000708148"/>
    </source>
</evidence>